<evidence type="ECO:0000256" key="1">
    <source>
        <dbReference type="SAM" id="Coils"/>
    </source>
</evidence>
<name>A0A8H4VLX7_9AGAR</name>
<gene>
    <name evidence="2" type="ORF">D9613_002541</name>
</gene>
<protein>
    <submittedName>
        <fullName evidence="2">Uncharacterized protein</fullName>
    </submittedName>
</protein>
<accession>A0A8H4VLX7</accession>
<keyword evidence="1" id="KW-0175">Coiled coil</keyword>
<dbReference type="Proteomes" id="UP000521872">
    <property type="component" value="Unassembled WGS sequence"/>
</dbReference>
<reference evidence="2 3" key="1">
    <citation type="submission" date="2019-12" db="EMBL/GenBank/DDBJ databases">
        <authorList>
            <person name="Floudas D."/>
            <person name="Bentzer J."/>
            <person name="Ahren D."/>
            <person name="Johansson T."/>
            <person name="Persson P."/>
            <person name="Tunlid A."/>
        </authorList>
    </citation>
    <scope>NUCLEOTIDE SEQUENCE [LARGE SCALE GENOMIC DNA]</scope>
    <source>
        <strain evidence="2 3">CBS 102.39</strain>
    </source>
</reference>
<dbReference type="EMBL" id="JAACJL010000044">
    <property type="protein sequence ID" value="KAF4614788.1"/>
    <property type="molecule type" value="Genomic_DNA"/>
</dbReference>
<proteinExistence type="predicted"/>
<comment type="caution">
    <text evidence="2">The sequence shown here is derived from an EMBL/GenBank/DDBJ whole genome shotgun (WGS) entry which is preliminary data.</text>
</comment>
<evidence type="ECO:0000313" key="2">
    <source>
        <dbReference type="EMBL" id="KAF4614788.1"/>
    </source>
</evidence>
<sequence>MNWTMSGLNEVLCWTMQRARKLRSGRVGIQIVAGCMYLVNVQRCRIRAIVQRSMLTLTLSAYLPSTRLSVRERLSLFTNLKVVMFNSTRQQIDWISLATSPDPGVHDASALKANDRRETQDFYSFRTLSNEVQRPGDPPANNKGLPLKDIDKAIGSLHGSAGIRNSSTTVDADGPSRRVRKHIPGQFLDNQILLEVEREASAAGKEPDLSQPTICRRRRSAAFPLFPHKLADTKDRSATANLSSIDLSTSALGVPMEDVIPPSTAHNIFPIEEDPARKAGNRLHSIPESRAGSIRFSSALDEIIARQMSERGHLMLTQSQSLSLTANTRAQEHISECPDSAQDLPSPPDFSPTLSDSCTDSHLDCKLGLQNLWYLYDRQHAELKESQEMIERLETEILREKADLSRSVQDAIIQRQENNTNISTLEEQIFMITTELNNLKKEKQGWQEQLDAMQHCVQHAERQVRCLDNLMRLKMEAREDGAFGSVRRANKFEASNQKPSTDVINLVVSLNQVILQYAHLLTENMRPKFTLPGKIPAHVKRSKDVLGSKVTTLLQKHASPFYNFRPFLMLVILELFMVHWCTQIIEGWYPKHKSFADVLLELSQATKSSTNVPCARIDHGKIKILQTDVSTDSDYSRWASDIHQDLSEILSVGSVWLDSGRFKSKLFTLVKRAYEVRTALAEKDLCGGLETLIVGHGMPFQHKWMNEEHSTERSASAPSMKMDLVAGTCGIGLRRLAGGKTSVISTPANANEIANVVLKPKVVLEKVLDEYA</sequence>
<feature type="coiled-coil region" evidence="1">
    <location>
        <begin position="376"/>
        <end position="456"/>
    </location>
</feature>
<dbReference type="AlphaFoldDB" id="A0A8H4VLX7"/>
<keyword evidence="3" id="KW-1185">Reference proteome</keyword>
<organism evidence="2 3">
    <name type="scientific">Agrocybe pediades</name>
    <dbReference type="NCBI Taxonomy" id="84607"/>
    <lineage>
        <taxon>Eukaryota</taxon>
        <taxon>Fungi</taxon>
        <taxon>Dikarya</taxon>
        <taxon>Basidiomycota</taxon>
        <taxon>Agaricomycotina</taxon>
        <taxon>Agaricomycetes</taxon>
        <taxon>Agaricomycetidae</taxon>
        <taxon>Agaricales</taxon>
        <taxon>Agaricineae</taxon>
        <taxon>Strophariaceae</taxon>
        <taxon>Agrocybe</taxon>
    </lineage>
</organism>
<evidence type="ECO:0000313" key="3">
    <source>
        <dbReference type="Proteomes" id="UP000521872"/>
    </source>
</evidence>